<proteinExistence type="predicted"/>
<name>X2JUA8_9CAUD</name>
<dbReference type="KEGG" id="vg:19487215"/>
<evidence type="ECO:0000313" key="2">
    <source>
        <dbReference type="Proteomes" id="UP000019744"/>
    </source>
</evidence>
<dbReference type="GeneID" id="19487215"/>
<dbReference type="RefSeq" id="YP_009031289.1">
    <property type="nucleotide sequence ID" value="NC_024137.1"/>
</dbReference>
<dbReference type="OrthoDB" id="18598at10239"/>
<keyword evidence="2" id="KW-1185">Reference proteome</keyword>
<organism evidence="1 2">
    <name type="scientific">Bacillus phage Bcp1</name>
    <dbReference type="NCBI Taxonomy" id="584892"/>
    <lineage>
        <taxon>Viruses</taxon>
        <taxon>Duplodnaviria</taxon>
        <taxon>Heunggongvirae</taxon>
        <taxon>Uroviricota</taxon>
        <taxon>Caudoviricetes</taxon>
        <taxon>Herelleviridae</taxon>
        <taxon>Bastillevirinae</taxon>
        <taxon>Caeruleovirus</taxon>
        <taxon>Caeruleovirus Bcp1</taxon>
    </lineage>
</organism>
<dbReference type="Proteomes" id="UP000019744">
    <property type="component" value="Segment"/>
</dbReference>
<gene>
    <name evidence="1" type="ORF">Bcp1_009</name>
</gene>
<protein>
    <submittedName>
        <fullName evidence="1">Uncharacterized protein</fullName>
    </submittedName>
</protein>
<reference evidence="1 2" key="1">
    <citation type="journal article" date="2014" name="Genome Announc.">
        <title>Complete Genome Sequence of Bacillus cereus Sensu Lato Bacteriophage Bcp1.</title>
        <authorList>
            <person name="Schuch R."/>
            <person name="Pelzek A.J."/>
            <person name="Fazzini M.M."/>
            <person name="Nelson D.C."/>
            <person name="Fischetti V.A."/>
        </authorList>
    </citation>
    <scope>NUCLEOTIDE SEQUENCE [LARGE SCALE GENOMIC DNA]</scope>
</reference>
<sequence length="115" mass="12902">MVGKKCKTISRLMGGKEMTTVKATCIHCEVEETVSKDELKGGNWACNVCIGIQRNKRRTYKLLFMDQGIFGAALLEDVPQEELGTIINELLTVHKGVLLGLEEIKDKREETKVLH</sequence>
<evidence type="ECO:0000313" key="1">
    <source>
        <dbReference type="EMBL" id="AHN66486.1"/>
    </source>
</evidence>
<accession>X2JUA8</accession>
<dbReference type="EMBL" id="KJ451625">
    <property type="protein sequence ID" value="AHN66486.1"/>
    <property type="molecule type" value="Genomic_DNA"/>
</dbReference>